<keyword evidence="6" id="KW-0862">Zinc</keyword>
<name>A0ABQ8C6M9_BRANA</name>
<feature type="domain" description="C2H2-type" evidence="9">
    <location>
        <begin position="6"/>
        <end position="28"/>
    </location>
</feature>
<evidence type="ECO:0000256" key="3">
    <source>
        <dbReference type="ARBA" id="ARBA00022517"/>
    </source>
</evidence>
<keyword evidence="5" id="KW-0677">Repeat</keyword>
<feature type="domain" description="C2H2-type" evidence="9">
    <location>
        <begin position="70"/>
        <end position="92"/>
    </location>
</feature>
<keyword evidence="11" id="KW-1185">Reference proteome</keyword>
<dbReference type="InterPro" id="IPR003604">
    <property type="entry name" value="Matrin/U1-like-C_Znf_C2H2"/>
</dbReference>
<dbReference type="InterPro" id="IPR036236">
    <property type="entry name" value="Znf_C2H2_sf"/>
</dbReference>
<keyword evidence="2" id="KW-0963">Cytoplasm</keyword>
<dbReference type="InterPro" id="IPR013087">
    <property type="entry name" value="Znf_C2H2_type"/>
</dbReference>
<dbReference type="SMART" id="SM00451">
    <property type="entry name" value="ZnF_U1"/>
    <property type="match status" value="2"/>
</dbReference>
<dbReference type="EMBL" id="JAGKQM010000009">
    <property type="protein sequence ID" value="KAH0912732.1"/>
    <property type="molecule type" value="Genomic_DNA"/>
</dbReference>
<comment type="subcellular location">
    <subcellularLocation>
        <location evidence="1">Cytoplasm</location>
    </subcellularLocation>
</comment>
<evidence type="ECO:0000256" key="8">
    <source>
        <dbReference type="SAM" id="MobiDB-lite"/>
    </source>
</evidence>
<organism evidence="10 11">
    <name type="scientific">Brassica napus</name>
    <name type="common">Rape</name>
    <dbReference type="NCBI Taxonomy" id="3708"/>
    <lineage>
        <taxon>Eukaryota</taxon>
        <taxon>Viridiplantae</taxon>
        <taxon>Streptophyta</taxon>
        <taxon>Embryophyta</taxon>
        <taxon>Tracheophyta</taxon>
        <taxon>Spermatophyta</taxon>
        <taxon>Magnoliopsida</taxon>
        <taxon>eudicotyledons</taxon>
        <taxon>Gunneridae</taxon>
        <taxon>Pentapetalae</taxon>
        <taxon>rosids</taxon>
        <taxon>malvids</taxon>
        <taxon>Brassicales</taxon>
        <taxon>Brassicaceae</taxon>
        <taxon>Brassiceae</taxon>
        <taxon>Brassica</taxon>
    </lineage>
</organism>
<feature type="compositionally biased region" description="Acidic residues" evidence="8">
    <location>
        <begin position="128"/>
        <end position="168"/>
    </location>
</feature>
<dbReference type="InterPro" id="IPR040025">
    <property type="entry name" value="Znf622/Rei1/Reh1"/>
</dbReference>
<evidence type="ECO:0000313" key="10">
    <source>
        <dbReference type="EMBL" id="KAH0912732.1"/>
    </source>
</evidence>
<keyword evidence="4" id="KW-0479">Metal-binding</keyword>
<dbReference type="PROSITE" id="PS00028">
    <property type="entry name" value="ZINC_FINGER_C2H2_1"/>
    <property type="match status" value="2"/>
</dbReference>
<evidence type="ECO:0000256" key="1">
    <source>
        <dbReference type="ARBA" id="ARBA00004496"/>
    </source>
</evidence>
<sequence length="375" mass="42908">MSGLACNSCNKEFEDDAEQKLHYKSEWHRYNLKRKIAGVPGVTEALFNARQAALAQERIKSVEAPLLYTCGVCDKAYMSSKAHEQHLKSKSHVLNTSSQGGNGEEEDKAIIKQLLPPPRRVERKEPVSIEEESEEEEEEEWVEVDSDEDLEGEDMDDESGSGEDMEEDDIEFELDPTCCLMCDKKHKTLEKCMVHMHKFHGFFIPDIDYLKDPKGFLTYVGLKVKRDFICLYCNELRHQFSSLEAVRKHMEAKSHCKVHYGDGVVSGEPANTVELFGGSELVITKRGENKVTSRTLGSREFMRYYKQKPPPSSQKHIVNSLALRYKSMGLATVQSKEDIVRMKVMREMNKRGARMRVKLGMKSNVIRNLPNNVTY</sequence>
<evidence type="ECO:0000313" key="11">
    <source>
        <dbReference type="Proteomes" id="UP000824890"/>
    </source>
</evidence>
<dbReference type="PANTHER" id="PTHR13182:SF22">
    <property type="entry name" value="C2H2-TYPE DOMAIN-CONTAINING PROTEIN"/>
    <property type="match status" value="1"/>
</dbReference>
<keyword evidence="3" id="KW-0690">Ribosome biogenesis</keyword>
<dbReference type="PANTHER" id="PTHR13182">
    <property type="entry name" value="ZINC FINGER PROTEIN 622"/>
    <property type="match status" value="1"/>
</dbReference>
<comment type="caution">
    <text evidence="10">The sequence shown here is derived from an EMBL/GenBank/DDBJ whole genome shotgun (WGS) entry which is preliminary data.</text>
</comment>
<feature type="region of interest" description="Disordered" evidence="8">
    <location>
        <begin position="86"/>
        <end position="168"/>
    </location>
</feature>
<gene>
    <name evidence="10" type="ORF">HID58_036053</name>
</gene>
<protein>
    <recommendedName>
        <fullName evidence="9">C2H2-type domain-containing protein</fullName>
    </recommendedName>
</protein>
<evidence type="ECO:0000256" key="5">
    <source>
        <dbReference type="ARBA" id="ARBA00022737"/>
    </source>
</evidence>
<accession>A0ABQ8C6M9</accession>
<evidence type="ECO:0000256" key="2">
    <source>
        <dbReference type="ARBA" id="ARBA00022490"/>
    </source>
</evidence>
<reference evidence="10 11" key="1">
    <citation type="submission" date="2021-05" db="EMBL/GenBank/DDBJ databases">
        <title>Genome Assembly of Synthetic Allotetraploid Brassica napus Reveals Homoeologous Exchanges between Subgenomes.</title>
        <authorList>
            <person name="Davis J.T."/>
        </authorList>
    </citation>
    <scope>NUCLEOTIDE SEQUENCE [LARGE SCALE GENOMIC DNA]</scope>
    <source>
        <strain evidence="11">cv. Da-Ae</strain>
        <tissue evidence="10">Seedling</tissue>
    </source>
</reference>
<evidence type="ECO:0000256" key="7">
    <source>
        <dbReference type="ARBA" id="ARBA00034126"/>
    </source>
</evidence>
<evidence type="ECO:0000256" key="4">
    <source>
        <dbReference type="ARBA" id="ARBA00022723"/>
    </source>
</evidence>
<comment type="similarity">
    <text evidence="7">Belongs to the REI1 family.</text>
</comment>
<evidence type="ECO:0000259" key="9">
    <source>
        <dbReference type="PROSITE" id="PS00028"/>
    </source>
</evidence>
<proteinExistence type="inferred from homology"/>
<dbReference type="Proteomes" id="UP000824890">
    <property type="component" value="Unassembled WGS sequence"/>
</dbReference>
<dbReference type="SUPFAM" id="SSF57667">
    <property type="entry name" value="beta-beta-alpha zinc fingers"/>
    <property type="match status" value="2"/>
</dbReference>
<evidence type="ECO:0000256" key="6">
    <source>
        <dbReference type="ARBA" id="ARBA00022833"/>
    </source>
</evidence>
<dbReference type="InterPro" id="IPR041661">
    <property type="entry name" value="ZN622/Rei1/Reh1_Znf-C2H2"/>
</dbReference>
<dbReference type="Pfam" id="PF12756">
    <property type="entry name" value="zf-C2H2_2"/>
    <property type="match status" value="1"/>
</dbReference>
<dbReference type="SMART" id="SM00355">
    <property type="entry name" value="ZnF_C2H2"/>
    <property type="match status" value="4"/>
</dbReference>